<dbReference type="InterPro" id="IPR025433">
    <property type="entry name" value="DUF4168"/>
</dbReference>
<sequence length="129" mass="13456">MFKKPLTVFAAAACLTLPAAGAGFAQAGQQSGPPASQAQADFSEDTLRAYVTASVRIQEVAEEYQPLLSSAENQADARSIQEEARAEMAAEVEEAGITVQTYNAVQAAARQNPSLAQEINALAQEVNGG</sequence>
<evidence type="ECO:0000256" key="1">
    <source>
        <dbReference type="SAM" id="SignalP"/>
    </source>
</evidence>
<name>A0A2U2BUR8_9PROT</name>
<proteinExistence type="predicted"/>
<evidence type="ECO:0000313" key="3">
    <source>
        <dbReference type="EMBL" id="PWE17729.1"/>
    </source>
</evidence>
<evidence type="ECO:0000259" key="2">
    <source>
        <dbReference type="Pfam" id="PF13767"/>
    </source>
</evidence>
<keyword evidence="1" id="KW-0732">Signal</keyword>
<organism evidence="3 4">
    <name type="scientific">Marinicauda salina</name>
    <dbReference type="NCBI Taxonomy" id="2135793"/>
    <lineage>
        <taxon>Bacteria</taxon>
        <taxon>Pseudomonadati</taxon>
        <taxon>Pseudomonadota</taxon>
        <taxon>Alphaproteobacteria</taxon>
        <taxon>Maricaulales</taxon>
        <taxon>Maricaulaceae</taxon>
        <taxon>Marinicauda</taxon>
    </lineage>
</organism>
<gene>
    <name evidence="3" type="ORF">DDZ18_08730</name>
</gene>
<feature type="chain" id="PRO_5015519708" description="DUF4168 domain-containing protein" evidence="1">
    <location>
        <begin position="28"/>
        <end position="129"/>
    </location>
</feature>
<dbReference type="Pfam" id="PF13767">
    <property type="entry name" value="DUF4168"/>
    <property type="match status" value="1"/>
</dbReference>
<evidence type="ECO:0000313" key="4">
    <source>
        <dbReference type="Proteomes" id="UP000245168"/>
    </source>
</evidence>
<feature type="signal peptide" evidence="1">
    <location>
        <begin position="1"/>
        <end position="27"/>
    </location>
</feature>
<dbReference type="Proteomes" id="UP000245168">
    <property type="component" value="Unassembled WGS sequence"/>
</dbReference>
<keyword evidence="4" id="KW-1185">Reference proteome</keyword>
<reference evidence="4" key="1">
    <citation type="submission" date="2018-05" db="EMBL/GenBank/DDBJ databases">
        <authorList>
            <person name="Liu B.-T."/>
        </authorList>
    </citation>
    <scope>NUCLEOTIDE SEQUENCE [LARGE SCALE GENOMIC DNA]</scope>
    <source>
        <strain evidence="4">WD6-1</strain>
    </source>
</reference>
<dbReference type="RefSeq" id="WP_109252960.1">
    <property type="nucleotide sequence ID" value="NZ_QEXV01000003.1"/>
</dbReference>
<accession>A0A2U2BUR8</accession>
<dbReference type="AlphaFoldDB" id="A0A2U2BUR8"/>
<dbReference type="EMBL" id="QEXV01000003">
    <property type="protein sequence ID" value="PWE17729.1"/>
    <property type="molecule type" value="Genomic_DNA"/>
</dbReference>
<comment type="caution">
    <text evidence="3">The sequence shown here is derived from an EMBL/GenBank/DDBJ whole genome shotgun (WGS) entry which is preliminary data.</text>
</comment>
<feature type="domain" description="DUF4168" evidence="2">
    <location>
        <begin position="43"/>
        <end position="119"/>
    </location>
</feature>
<protein>
    <recommendedName>
        <fullName evidence="2">DUF4168 domain-containing protein</fullName>
    </recommendedName>
</protein>